<proteinExistence type="inferred from homology"/>
<evidence type="ECO:0000256" key="3">
    <source>
        <dbReference type="ARBA" id="ARBA00022500"/>
    </source>
</evidence>
<evidence type="ECO:0000256" key="1">
    <source>
        <dbReference type="ARBA" id="ARBA00004651"/>
    </source>
</evidence>
<dbReference type="SMART" id="SM00283">
    <property type="entry name" value="MA"/>
    <property type="match status" value="1"/>
</dbReference>
<comment type="subcellular location">
    <subcellularLocation>
        <location evidence="1">Cell membrane</location>
        <topology evidence="1">Multi-pass membrane protein</topology>
    </subcellularLocation>
</comment>
<dbReference type="Pfam" id="PF02743">
    <property type="entry name" value="dCache_1"/>
    <property type="match status" value="1"/>
</dbReference>
<keyword evidence="3" id="KW-0145">Chemotaxis</keyword>
<evidence type="ECO:0000256" key="7">
    <source>
        <dbReference type="ARBA" id="ARBA00023224"/>
    </source>
</evidence>
<protein>
    <submittedName>
        <fullName evidence="12">Methyl-accepting chemotaxis protein</fullName>
    </submittedName>
</protein>
<dbReference type="Gene3D" id="1.10.8.500">
    <property type="entry name" value="HAMP domain in histidine kinase"/>
    <property type="match status" value="1"/>
</dbReference>
<keyword evidence="6" id="KW-0472">Membrane</keyword>
<sequence>MKLKMKFLIMVAITSLVLLVATTMGYFYAKSQVEENIKNEMFSVANTYSTQLDGWLLAKAQTAVTTSENIRVVLGDREIPVSFVQNYKSDSSLLDLYAGLEDGKMIDGSGAVLPEGYDPRKRGWYQTTKDKNKLVFTDAYVDAFTKKYIVSAGIPLKSEAGNFRGVVGIDISLDLLSEKIKEVNVNGKGYGTIIDQKGIILAHPDAAQVSKNVHEDPVLQKFAKEMLAQDKGMQTYEANGAEKLMIYTKIPATGWTMGITVDVKDVYGQVTALGYQFGLTALLGILLSAAASWRLSSGITKNVAILSQSAQRLARGDISEQNITIQTNDEIGQLAADFSTMAENLRNLIKAIAQTAEHVAASSEELTASAEQSAHVSTQVATSIMEVAQGAEQQLQAINGTSAAVDDMSANIQCVVTNAATVNVTSKEAAAAAGQGSKAVFNAVNQMNIIEKTILGSAGVVAKLGERSKEIGQIVDTISGIAGQTNLLALNAAIEAARAGEQGRGFAVVAEEVRKLAEQSQQAAKQIADMINEIQADTEEAVVTMKDGTREVEIGNEVVSTAGAAFKQIELLIGQVASQVYQITDSIGQMKTGSQRIVTAVQDIESIMKNTSGETQSISAATEEQSASMQEIASSSHALADMAAELQQEIRKFSI</sequence>
<feature type="domain" description="HAMP" evidence="11">
    <location>
        <begin position="297"/>
        <end position="350"/>
    </location>
</feature>
<evidence type="ECO:0000259" key="11">
    <source>
        <dbReference type="PROSITE" id="PS50885"/>
    </source>
</evidence>
<accession>A0ABS8HZH1</accession>
<dbReference type="PANTHER" id="PTHR32089:SF112">
    <property type="entry name" value="LYSOZYME-LIKE PROTEIN-RELATED"/>
    <property type="match status" value="1"/>
</dbReference>
<dbReference type="Gene3D" id="1.10.287.950">
    <property type="entry name" value="Methyl-accepting chemotaxis protein"/>
    <property type="match status" value="1"/>
</dbReference>
<evidence type="ECO:0000256" key="6">
    <source>
        <dbReference type="ARBA" id="ARBA00023136"/>
    </source>
</evidence>
<comment type="caution">
    <text evidence="12">The sequence shown here is derived from an EMBL/GenBank/DDBJ whole genome shotgun (WGS) entry which is preliminary data.</text>
</comment>
<keyword evidence="7 9" id="KW-0807">Transducer</keyword>
<dbReference type="PANTHER" id="PTHR32089">
    <property type="entry name" value="METHYL-ACCEPTING CHEMOTAXIS PROTEIN MCPB"/>
    <property type="match status" value="1"/>
</dbReference>
<dbReference type="PROSITE" id="PS50885">
    <property type="entry name" value="HAMP"/>
    <property type="match status" value="1"/>
</dbReference>
<evidence type="ECO:0000256" key="9">
    <source>
        <dbReference type="PROSITE-ProRule" id="PRU00284"/>
    </source>
</evidence>
<evidence type="ECO:0000313" key="13">
    <source>
        <dbReference type="Proteomes" id="UP001165492"/>
    </source>
</evidence>
<dbReference type="Proteomes" id="UP001165492">
    <property type="component" value="Unassembled WGS sequence"/>
</dbReference>
<dbReference type="InterPro" id="IPR004089">
    <property type="entry name" value="MCPsignal_dom"/>
</dbReference>
<dbReference type="CDD" id="cd12913">
    <property type="entry name" value="PDC1_MCP_like"/>
    <property type="match status" value="1"/>
</dbReference>
<dbReference type="InterPro" id="IPR003660">
    <property type="entry name" value="HAMP_dom"/>
</dbReference>
<evidence type="ECO:0000256" key="5">
    <source>
        <dbReference type="ARBA" id="ARBA00022989"/>
    </source>
</evidence>
<dbReference type="SMART" id="SM00304">
    <property type="entry name" value="HAMP"/>
    <property type="match status" value="1"/>
</dbReference>
<dbReference type="Pfam" id="PF00672">
    <property type="entry name" value="HAMP"/>
    <property type="match status" value="1"/>
</dbReference>
<organism evidence="12 13">
    <name type="scientific">Pelosinus baikalensis</name>
    <dbReference type="NCBI Taxonomy" id="2892015"/>
    <lineage>
        <taxon>Bacteria</taxon>
        <taxon>Bacillati</taxon>
        <taxon>Bacillota</taxon>
        <taxon>Negativicutes</taxon>
        <taxon>Selenomonadales</taxon>
        <taxon>Sporomusaceae</taxon>
        <taxon>Pelosinus</taxon>
    </lineage>
</organism>
<evidence type="ECO:0000259" key="10">
    <source>
        <dbReference type="PROSITE" id="PS50111"/>
    </source>
</evidence>
<reference evidence="12" key="1">
    <citation type="submission" date="2021-11" db="EMBL/GenBank/DDBJ databases">
        <title>Description of a new species Pelosinus isolated from the bottom sediments of Lake Baikal.</title>
        <authorList>
            <person name="Zakharyuk A."/>
        </authorList>
    </citation>
    <scope>NUCLEOTIDE SEQUENCE</scope>
    <source>
        <strain evidence="12">Bkl1</strain>
    </source>
</reference>
<keyword evidence="2" id="KW-1003">Cell membrane</keyword>
<keyword evidence="5" id="KW-1133">Transmembrane helix</keyword>
<dbReference type="RefSeq" id="WP_229537439.1">
    <property type="nucleotide sequence ID" value="NZ_JAJHJB010000078.1"/>
</dbReference>
<dbReference type="InterPro" id="IPR033479">
    <property type="entry name" value="dCache_1"/>
</dbReference>
<evidence type="ECO:0000313" key="12">
    <source>
        <dbReference type="EMBL" id="MCC5468559.1"/>
    </source>
</evidence>
<dbReference type="SUPFAM" id="SSF58104">
    <property type="entry name" value="Methyl-accepting chemotaxis protein (MCP) signaling domain"/>
    <property type="match status" value="1"/>
</dbReference>
<keyword evidence="4" id="KW-0812">Transmembrane</keyword>
<name>A0ABS8HZH1_9FIRM</name>
<dbReference type="Pfam" id="PF00015">
    <property type="entry name" value="MCPsignal"/>
    <property type="match status" value="1"/>
</dbReference>
<comment type="similarity">
    <text evidence="8">Belongs to the methyl-accepting chemotaxis (MCP) protein family.</text>
</comment>
<keyword evidence="13" id="KW-1185">Reference proteome</keyword>
<dbReference type="PROSITE" id="PS50111">
    <property type="entry name" value="CHEMOTAXIS_TRANSDUC_2"/>
    <property type="match status" value="1"/>
</dbReference>
<dbReference type="CDD" id="cd06225">
    <property type="entry name" value="HAMP"/>
    <property type="match status" value="1"/>
</dbReference>
<dbReference type="CDD" id="cd11386">
    <property type="entry name" value="MCP_signal"/>
    <property type="match status" value="1"/>
</dbReference>
<dbReference type="SUPFAM" id="SSF103190">
    <property type="entry name" value="Sensory domain-like"/>
    <property type="match status" value="1"/>
</dbReference>
<evidence type="ECO:0000256" key="4">
    <source>
        <dbReference type="ARBA" id="ARBA00022692"/>
    </source>
</evidence>
<gene>
    <name evidence="12" type="ORF">LMF89_24800</name>
</gene>
<dbReference type="InterPro" id="IPR029151">
    <property type="entry name" value="Sensor-like_sf"/>
</dbReference>
<feature type="domain" description="Methyl-accepting transducer" evidence="10">
    <location>
        <begin position="369"/>
        <end position="605"/>
    </location>
</feature>
<evidence type="ECO:0000256" key="2">
    <source>
        <dbReference type="ARBA" id="ARBA00022475"/>
    </source>
</evidence>
<evidence type="ECO:0000256" key="8">
    <source>
        <dbReference type="ARBA" id="ARBA00029447"/>
    </source>
</evidence>
<dbReference type="CDD" id="cd12912">
    <property type="entry name" value="PDC2_MCP_like"/>
    <property type="match status" value="1"/>
</dbReference>
<dbReference type="Gene3D" id="3.30.450.20">
    <property type="entry name" value="PAS domain"/>
    <property type="match status" value="2"/>
</dbReference>
<dbReference type="EMBL" id="JAJHJB010000078">
    <property type="protein sequence ID" value="MCC5468559.1"/>
    <property type="molecule type" value="Genomic_DNA"/>
</dbReference>